<reference evidence="2" key="2">
    <citation type="submission" date="2025-08" db="UniProtKB">
        <authorList>
            <consortium name="EnsemblFungi"/>
        </authorList>
    </citation>
    <scope>IDENTIFICATION</scope>
    <source>
        <strain evidence="2">4287 / CBS 123668 / FGSC 9935 / NRRL 34936</strain>
    </source>
</reference>
<feature type="compositionally biased region" description="Basic residues" evidence="1">
    <location>
        <begin position="37"/>
        <end position="56"/>
    </location>
</feature>
<evidence type="ECO:0000313" key="2">
    <source>
        <dbReference type="EnsemblFungi" id="FOXG_00206P0"/>
    </source>
</evidence>
<reference evidence="3" key="1">
    <citation type="journal article" date="2012" name="Mol. Plant Microbe Interact.">
        <title>A highly conserved effector in Fusarium oxysporum is required for full virulence on Arabidopsis.</title>
        <authorList>
            <person name="Thatcher L.F."/>
            <person name="Gardiner D.M."/>
            <person name="Kazan K."/>
            <person name="Manners J."/>
        </authorList>
    </citation>
    <scope>NUCLEOTIDE SEQUENCE [LARGE SCALE GENOMIC DNA]</scope>
    <source>
        <strain evidence="3">Fo5176</strain>
    </source>
</reference>
<dbReference type="VEuPathDB" id="FungiDB:FOXG_00206"/>
<organism evidence="2 3">
    <name type="scientific">Fusarium oxysporum (strain Fo5176)</name>
    <name type="common">Fusarium vascular wilt</name>
    <dbReference type="NCBI Taxonomy" id="660025"/>
    <lineage>
        <taxon>Eukaryota</taxon>
        <taxon>Fungi</taxon>
        <taxon>Dikarya</taxon>
        <taxon>Ascomycota</taxon>
        <taxon>Pezizomycotina</taxon>
        <taxon>Sordariomycetes</taxon>
        <taxon>Hypocreomycetidae</taxon>
        <taxon>Hypocreales</taxon>
        <taxon>Nectriaceae</taxon>
        <taxon>Fusarium</taxon>
        <taxon>Fusarium oxysporum species complex</taxon>
    </lineage>
</organism>
<accession>A0A0D2X8J7</accession>
<evidence type="ECO:0000313" key="3">
    <source>
        <dbReference type="Proteomes" id="UP000002489"/>
    </source>
</evidence>
<protein>
    <submittedName>
        <fullName evidence="2">Uncharacterized protein</fullName>
    </submittedName>
</protein>
<name>A0A0D2X8J7_FUSOF</name>
<dbReference type="AlphaFoldDB" id="A0A0D2X8J7"/>
<feature type="region of interest" description="Disordered" evidence="1">
    <location>
        <begin position="1"/>
        <end position="56"/>
    </location>
</feature>
<gene>
    <name evidence="2" type="primary">28942527</name>
</gene>
<dbReference type="Proteomes" id="UP000002489">
    <property type="component" value="Unassembled WGS sequence"/>
</dbReference>
<feature type="compositionally biased region" description="Basic and acidic residues" evidence="1">
    <location>
        <begin position="13"/>
        <end position="22"/>
    </location>
</feature>
<sequence>MAPVERIHKKKDRGYQDQDPRVRIRIKNQNQILGGSSRRKWRSRRRRRSGGCKQRRLARVSGQSKFNLLRSVDAVQVARVARTDGWFIVGADGIRLRYRPALEDDGGRRRTTKREWDKDGCWDIKDDGVEGKRVYRWKDGAIEGDG</sequence>
<proteinExistence type="predicted"/>
<dbReference type="EnsemblFungi" id="FOXG_00206T0">
    <property type="protein sequence ID" value="FOXG_00206P0"/>
    <property type="gene ID" value="FOXG_00206"/>
</dbReference>
<evidence type="ECO:0000256" key="1">
    <source>
        <dbReference type="SAM" id="MobiDB-lite"/>
    </source>
</evidence>